<keyword evidence="5" id="KW-0028">Amino-acid biosynthesis</keyword>
<keyword evidence="6" id="KW-0547">Nucleotide-binding</keyword>
<evidence type="ECO:0000256" key="4">
    <source>
        <dbReference type="ARBA" id="ARBA00022598"/>
    </source>
</evidence>
<keyword evidence="3" id="KW-0055">Arginine biosynthesis</keyword>
<dbReference type="UniPathway" id="UPA00068">
    <property type="reaction ID" value="UER00113"/>
</dbReference>
<reference evidence="11" key="1">
    <citation type="submission" date="2017-09" db="EMBL/GenBank/DDBJ databases">
        <title>Depth-based differentiation of microbial function through sediment-hosted aquifers and enrichment of novel symbionts in the deep terrestrial subsurface.</title>
        <authorList>
            <person name="Probst A.J."/>
            <person name="Ladd B."/>
            <person name="Jarett J.K."/>
            <person name="Geller-Mcgrath D.E."/>
            <person name="Sieber C.M.K."/>
            <person name="Emerson J.B."/>
            <person name="Anantharaman K."/>
            <person name="Thomas B.C."/>
            <person name="Malmstrom R."/>
            <person name="Stieglmeier M."/>
            <person name="Klingl A."/>
            <person name="Woyke T."/>
            <person name="Ryan C.M."/>
            <person name="Banfield J.F."/>
        </authorList>
    </citation>
    <scope>NUCLEOTIDE SEQUENCE [LARGE SCALE GENOMIC DNA]</scope>
</reference>
<dbReference type="PROSITE" id="PS00564">
    <property type="entry name" value="ARGININOSUCCIN_SYN_1"/>
    <property type="match status" value="1"/>
</dbReference>
<gene>
    <name evidence="10" type="ORF">COS12_00425</name>
</gene>
<dbReference type="SUPFAM" id="SSF52402">
    <property type="entry name" value="Adenine nucleotide alpha hydrolases-like"/>
    <property type="match status" value="1"/>
</dbReference>
<dbReference type="InterPro" id="IPR001518">
    <property type="entry name" value="Arginosuc_synth"/>
</dbReference>
<evidence type="ECO:0000256" key="2">
    <source>
        <dbReference type="ARBA" id="ARBA00012286"/>
    </source>
</evidence>
<protein>
    <recommendedName>
        <fullName evidence="2">argininosuccinate synthase</fullName>
        <ecNumber evidence="2">6.3.4.5</ecNumber>
    </recommendedName>
</protein>
<dbReference type="Pfam" id="PF20979">
    <property type="entry name" value="Arginosuc_syn_C"/>
    <property type="match status" value="1"/>
</dbReference>
<name>A0A2M7E5H8_9BACT</name>
<dbReference type="InterPro" id="IPR024074">
    <property type="entry name" value="AS_cat/multimer_dom_body"/>
</dbReference>
<dbReference type="InterPro" id="IPR048268">
    <property type="entry name" value="Arginosuc_syn_C"/>
</dbReference>
<dbReference type="GO" id="GO:0005737">
    <property type="term" value="C:cytoplasm"/>
    <property type="evidence" value="ECO:0007669"/>
    <property type="project" value="TreeGrafter"/>
</dbReference>
<dbReference type="InterPro" id="IPR048267">
    <property type="entry name" value="Arginosuc_syn_N"/>
</dbReference>
<accession>A0A2M7E5H8</accession>
<evidence type="ECO:0000313" key="10">
    <source>
        <dbReference type="EMBL" id="PIV62958.1"/>
    </source>
</evidence>
<dbReference type="CDD" id="cd01999">
    <property type="entry name" value="ASS"/>
    <property type="match status" value="1"/>
</dbReference>
<feature type="domain" description="Arginosuccinate synthase-like N-terminal" evidence="8">
    <location>
        <begin position="9"/>
        <end position="169"/>
    </location>
</feature>
<dbReference type="GO" id="GO:0000053">
    <property type="term" value="P:argininosuccinate metabolic process"/>
    <property type="evidence" value="ECO:0007669"/>
    <property type="project" value="TreeGrafter"/>
</dbReference>
<dbReference type="GO" id="GO:0006526">
    <property type="term" value="P:L-arginine biosynthetic process"/>
    <property type="evidence" value="ECO:0007669"/>
    <property type="project" value="UniProtKB-UniPathway"/>
</dbReference>
<dbReference type="AlphaFoldDB" id="A0A2M7E5H8"/>
<dbReference type="InterPro" id="IPR014729">
    <property type="entry name" value="Rossmann-like_a/b/a_fold"/>
</dbReference>
<dbReference type="EMBL" id="PETM01000005">
    <property type="protein sequence ID" value="PIV62958.1"/>
    <property type="molecule type" value="Genomic_DNA"/>
</dbReference>
<evidence type="ECO:0000256" key="5">
    <source>
        <dbReference type="ARBA" id="ARBA00022605"/>
    </source>
</evidence>
<evidence type="ECO:0000256" key="1">
    <source>
        <dbReference type="ARBA" id="ARBA00004967"/>
    </source>
</evidence>
<feature type="domain" description="Arginosuccinate synthase C-terminal" evidence="9">
    <location>
        <begin position="178"/>
        <end position="394"/>
    </location>
</feature>
<organism evidence="10 11">
    <name type="scientific">Candidatus Roizmanbacteria bacterium CG01_land_8_20_14_3_00_33_9</name>
    <dbReference type="NCBI Taxonomy" id="1974843"/>
    <lineage>
        <taxon>Bacteria</taxon>
        <taxon>Candidatus Roizmaniibacteriota</taxon>
    </lineage>
</organism>
<dbReference type="Proteomes" id="UP000230116">
    <property type="component" value="Unassembled WGS sequence"/>
</dbReference>
<dbReference type="Gene3D" id="3.40.50.620">
    <property type="entry name" value="HUPs"/>
    <property type="match status" value="1"/>
</dbReference>
<evidence type="ECO:0000256" key="3">
    <source>
        <dbReference type="ARBA" id="ARBA00022571"/>
    </source>
</evidence>
<evidence type="ECO:0000313" key="11">
    <source>
        <dbReference type="Proteomes" id="UP000230116"/>
    </source>
</evidence>
<dbReference type="PANTHER" id="PTHR11587">
    <property type="entry name" value="ARGININOSUCCINATE SYNTHASE"/>
    <property type="match status" value="1"/>
</dbReference>
<dbReference type="InterPro" id="IPR018223">
    <property type="entry name" value="Arginosuc_synth_CS"/>
</dbReference>
<dbReference type="Gene3D" id="3.90.1260.10">
    <property type="entry name" value="Argininosuccinate synthetase, chain A, domain 2"/>
    <property type="match status" value="1"/>
</dbReference>
<keyword evidence="4" id="KW-0436">Ligase</keyword>
<dbReference type="GO" id="GO:0004055">
    <property type="term" value="F:argininosuccinate synthase activity"/>
    <property type="evidence" value="ECO:0007669"/>
    <property type="project" value="UniProtKB-EC"/>
</dbReference>
<evidence type="ECO:0000256" key="6">
    <source>
        <dbReference type="ARBA" id="ARBA00022741"/>
    </source>
</evidence>
<proteinExistence type="predicted"/>
<dbReference type="InterPro" id="IPR023434">
    <property type="entry name" value="Arginosuc_synth_type_1_subfam"/>
</dbReference>
<keyword evidence="7" id="KW-0067">ATP-binding</keyword>
<dbReference type="EC" id="6.3.4.5" evidence="2"/>
<evidence type="ECO:0000259" key="9">
    <source>
        <dbReference type="Pfam" id="PF20979"/>
    </source>
</evidence>
<evidence type="ECO:0000259" key="8">
    <source>
        <dbReference type="Pfam" id="PF00764"/>
    </source>
</evidence>
<evidence type="ECO:0000256" key="7">
    <source>
        <dbReference type="ARBA" id="ARBA00022840"/>
    </source>
</evidence>
<dbReference type="GO" id="GO:0005524">
    <property type="term" value="F:ATP binding"/>
    <property type="evidence" value="ECO:0007669"/>
    <property type="project" value="UniProtKB-KW"/>
</dbReference>
<dbReference type="Pfam" id="PF00764">
    <property type="entry name" value="Arginosuc_synth"/>
    <property type="match status" value="1"/>
</dbReference>
<dbReference type="NCBIfam" id="TIGR00032">
    <property type="entry name" value="argG"/>
    <property type="match status" value="1"/>
</dbReference>
<comment type="caution">
    <text evidence="10">The sequence shown here is derived from an EMBL/GenBank/DDBJ whole genome shotgun (WGS) entry which is preliminary data.</text>
</comment>
<dbReference type="NCBIfam" id="NF001770">
    <property type="entry name" value="PRK00509.1"/>
    <property type="match status" value="1"/>
</dbReference>
<dbReference type="SUPFAM" id="SSF69864">
    <property type="entry name" value="Argininosuccinate synthetase, C-terminal domain"/>
    <property type="match status" value="1"/>
</dbReference>
<dbReference type="PANTHER" id="PTHR11587:SF2">
    <property type="entry name" value="ARGININOSUCCINATE SYNTHASE"/>
    <property type="match status" value="1"/>
</dbReference>
<dbReference type="GO" id="GO:0000050">
    <property type="term" value="P:urea cycle"/>
    <property type="evidence" value="ECO:0007669"/>
    <property type="project" value="TreeGrafter"/>
</dbReference>
<sequence length="413" mass="45607">MKKQKNIKKAVLAFSGGLDTSFCVLYLKEQGYDVVTMTVDTGGFTKEDQDYIAKQSKLVGALKHYFIDGKKQLYDQIVSYIIKGNVLRGGVYPLSAGPERLIIATNLVKIAKKEKAVAVIHGSTGAGNDQVRFDVAIKVLAPELKIIAPIRDLELTREKEIKILEKKGISIPTISKSYSINKGMLGITIGGKETKGSWESPPEEVYPDITPLVNTPDKSETFILSYKNGLPVGINGKFMDGLSILKYLTEIGGKHGIGKNIHLGNTILGIKGRVAFAAPAITVLIKAHKELEKLVLTKWQSFWKDTLSEVWGNFVHEGLYFDPVIKDIEAMLDSSQKCVTGEVKVKLFKGNIIIEGYKSAYSLMDTKIATYGEENLLWTGKEAAGFCKIYGLQSILAHKAYKLGKKYEKNQVH</sequence>
<comment type="pathway">
    <text evidence="1">Amino-acid biosynthesis; L-arginine biosynthesis; L-arginine from L-ornithine and carbamoyl phosphate: step 2/3.</text>
</comment>